<dbReference type="InterPro" id="IPR019734">
    <property type="entry name" value="TPR_rpt"/>
</dbReference>
<evidence type="ECO:0000256" key="2">
    <source>
        <dbReference type="ARBA" id="ARBA00022679"/>
    </source>
</evidence>
<evidence type="ECO:0000256" key="3">
    <source>
        <dbReference type="ARBA" id="ARBA00022737"/>
    </source>
</evidence>
<name>A0A8K0TL34_9PEZI</name>
<comment type="caution">
    <text evidence="8">The sequence shown here is derived from an EMBL/GenBank/DDBJ whole genome shotgun (WGS) entry which is preliminary data.</text>
</comment>
<dbReference type="InterPro" id="IPR003613">
    <property type="entry name" value="Ubox_domain"/>
</dbReference>
<evidence type="ECO:0000313" key="8">
    <source>
        <dbReference type="EMBL" id="KAH7369244.1"/>
    </source>
</evidence>
<dbReference type="SUPFAM" id="SSF57850">
    <property type="entry name" value="RING/U-box"/>
    <property type="match status" value="1"/>
</dbReference>
<protein>
    <submittedName>
        <fullName evidence="8">E3 ubiquitin-protein ligase</fullName>
    </submittedName>
</protein>
<dbReference type="GO" id="GO:0005737">
    <property type="term" value="C:cytoplasm"/>
    <property type="evidence" value="ECO:0007669"/>
    <property type="project" value="TreeGrafter"/>
</dbReference>
<dbReference type="PROSITE" id="PS50005">
    <property type="entry name" value="TPR"/>
    <property type="match status" value="1"/>
</dbReference>
<reference evidence="8" key="1">
    <citation type="journal article" date="2021" name="Nat. Commun.">
        <title>Genetic determinants of endophytism in the Arabidopsis root mycobiome.</title>
        <authorList>
            <person name="Mesny F."/>
            <person name="Miyauchi S."/>
            <person name="Thiergart T."/>
            <person name="Pickel B."/>
            <person name="Atanasova L."/>
            <person name="Karlsson M."/>
            <person name="Huettel B."/>
            <person name="Barry K.W."/>
            <person name="Haridas S."/>
            <person name="Chen C."/>
            <person name="Bauer D."/>
            <person name="Andreopoulos W."/>
            <person name="Pangilinan J."/>
            <person name="LaButti K."/>
            <person name="Riley R."/>
            <person name="Lipzen A."/>
            <person name="Clum A."/>
            <person name="Drula E."/>
            <person name="Henrissat B."/>
            <person name="Kohler A."/>
            <person name="Grigoriev I.V."/>
            <person name="Martin F.M."/>
            <person name="Hacquard S."/>
        </authorList>
    </citation>
    <scope>NUCLEOTIDE SEQUENCE</scope>
    <source>
        <strain evidence="8">MPI-CAGE-AT-0016</strain>
    </source>
</reference>
<dbReference type="GO" id="GO:0000209">
    <property type="term" value="P:protein polyubiquitination"/>
    <property type="evidence" value="ECO:0007669"/>
    <property type="project" value="TreeGrafter"/>
</dbReference>
<feature type="repeat" description="TPR" evidence="6">
    <location>
        <begin position="6"/>
        <end position="39"/>
    </location>
</feature>
<comment type="catalytic activity">
    <reaction evidence="1">
        <text>S-ubiquitinyl-[E2 ubiquitin-conjugating enzyme]-L-cysteine + [acceptor protein]-L-lysine = [E2 ubiquitin-conjugating enzyme]-L-cysteine + N(6)-ubiquitinyl-[acceptor protein]-L-lysine.</text>
        <dbReference type="EC" id="2.3.2.27"/>
    </reaction>
</comment>
<dbReference type="InterPro" id="IPR013083">
    <property type="entry name" value="Znf_RING/FYVE/PHD"/>
</dbReference>
<dbReference type="AlphaFoldDB" id="A0A8K0TL34"/>
<dbReference type="GO" id="GO:0003755">
    <property type="term" value="F:peptidyl-prolyl cis-trans isomerase activity"/>
    <property type="evidence" value="ECO:0007669"/>
    <property type="project" value="UniProtKB-KW"/>
</dbReference>
<dbReference type="GO" id="GO:0006515">
    <property type="term" value="P:protein quality control for misfolded or incompletely synthesized proteins"/>
    <property type="evidence" value="ECO:0007669"/>
    <property type="project" value="TreeGrafter"/>
</dbReference>
<dbReference type="SUPFAM" id="SSF48452">
    <property type="entry name" value="TPR-like"/>
    <property type="match status" value="1"/>
</dbReference>
<dbReference type="GO" id="GO:0045862">
    <property type="term" value="P:positive regulation of proteolysis"/>
    <property type="evidence" value="ECO:0007669"/>
    <property type="project" value="TreeGrafter"/>
</dbReference>
<dbReference type="Proteomes" id="UP000813385">
    <property type="component" value="Unassembled WGS sequence"/>
</dbReference>
<evidence type="ECO:0000259" key="7">
    <source>
        <dbReference type="PROSITE" id="PS51698"/>
    </source>
</evidence>
<dbReference type="Gene3D" id="3.30.40.10">
    <property type="entry name" value="Zinc/RING finger domain, C3HC4 (zinc finger)"/>
    <property type="match status" value="1"/>
</dbReference>
<dbReference type="EMBL" id="JAGPXD010000002">
    <property type="protein sequence ID" value="KAH7369244.1"/>
    <property type="molecule type" value="Genomic_DNA"/>
</dbReference>
<keyword evidence="2" id="KW-0808">Transferase</keyword>
<evidence type="ECO:0000256" key="6">
    <source>
        <dbReference type="PROSITE-ProRule" id="PRU00339"/>
    </source>
</evidence>
<evidence type="ECO:0000256" key="4">
    <source>
        <dbReference type="ARBA" id="ARBA00022786"/>
    </source>
</evidence>
<keyword evidence="6" id="KW-0802">TPR repeat</keyword>
<dbReference type="SMART" id="SM00504">
    <property type="entry name" value="Ubox"/>
    <property type="match status" value="1"/>
</dbReference>
<dbReference type="GO" id="GO:0043161">
    <property type="term" value="P:proteasome-mediated ubiquitin-dependent protein catabolic process"/>
    <property type="evidence" value="ECO:0007669"/>
    <property type="project" value="TreeGrafter"/>
</dbReference>
<dbReference type="GO" id="GO:0061630">
    <property type="term" value="F:ubiquitin protein ligase activity"/>
    <property type="evidence" value="ECO:0007669"/>
    <property type="project" value="UniProtKB-EC"/>
</dbReference>
<feature type="domain" description="U-box" evidence="7">
    <location>
        <begin position="196"/>
        <end position="269"/>
    </location>
</feature>
<dbReference type="Gene3D" id="1.25.40.10">
    <property type="entry name" value="Tetratricopeptide repeat domain"/>
    <property type="match status" value="1"/>
</dbReference>
<dbReference type="PANTHER" id="PTHR46803:SF2">
    <property type="entry name" value="E3 UBIQUITIN-PROTEIN LIGASE CHIP"/>
    <property type="match status" value="1"/>
</dbReference>
<keyword evidence="3" id="KW-0677">Repeat</keyword>
<keyword evidence="5" id="KW-0697">Rotamase</keyword>
<evidence type="ECO:0000256" key="5">
    <source>
        <dbReference type="ARBA" id="ARBA00023110"/>
    </source>
</evidence>
<dbReference type="Pfam" id="PF04564">
    <property type="entry name" value="U-box"/>
    <property type="match status" value="1"/>
</dbReference>
<dbReference type="OrthoDB" id="629492at2759"/>
<accession>A0A8K0TL34</accession>
<dbReference type="SMART" id="SM00028">
    <property type="entry name" value="TPR"/>
    <property type="match status" value="2"/>
</dbReference>
<gene>
    <name evidence="8" type="ORF">B0T11DRAFT_317196</name>
</gene>
<dbReference type="GO" id="GO:0051087">
    <property type="term" value="F:protein-folding chaperone binding"/>
    <property type="evidence" value="ECO:0007669"/>
    <property type="project" value="TreeGrafter"/>
</dbReference>
<keyword evidence="9" id="KW-1185">Reference proteome</keyword>
<organism evidence="8 9">
    <name type="scientific">Plectosphaerella cucumerina</name>
    <dbReference type="NCBI Taxonomy" id="40658"/>
    <lineage>
        <taxon>Eukaryota</taxon>
        <taxon>Fungi</taxon>
        <taxon>Dikarya</taxon>
        <taxon>Ascomycota</taxon>
        <taxon>Pezizomycotina</taxon>
        <taxon>Sordariomycetes</taxon>
        <taxon>Hypocreomycetidae</taxon>
        <taxon>Glomerellales</taxon>
        <taxon>Plectosphaerellaceae</taxon>
        <taxon>Plectosphaerella</taxon>
    </lineage>
</organism>
<evidence type="ECO:0000256" key="1">
    <source>
        <dbReference type="ARBA" id="ARBA00000900"/>
    </source>
</evidence>
<proteinExistence type="predicted"/>
<dbReference type="PANTHER" id="PTHR46803">
    <property type="entry name" value="E3 UBIQUITIN-PROTEIN LIGASE CHIP"/>
    <property type="match status" value="1"/>
</dbReference>
<keyword evidence="4" id="KW-0833">Ubl conjugation pathway</keyword>
<dbReference type="InterPro" id="IPR011990">
    <property type="entry name" value="TPR-like_helical_dom_sf"/>
</dbReference>
<keyword evidence="5" id="KW-0413">Isomerase</keyword>
<dbReference type="GO" id="GO:0071218">
    <property type="term" value="P:cellular response to misfolded protein"/>
    <property type="evidence" value="ECO:0007669"/>
    <property type="project" value="TreeGrafter"/>
</dbReference>
<sequence length="272" mass="31201">MADSRSMQLKDEGNRYFGQKDYVSAESLYSKALIADPKNQALYTNRAMARLKLELWDAVVSDCQDALSLNPDNMKASYYLSQALLPLGDFDGAVAAGLRAHARCVATGDRSLPAVTTQVLRCKKERWAHKEKVRRREARYLEEETLDLTARAKARALDEAETAAEREELEAEWDRKLDELRRVFERSRDKADQRREVPDWVIDDISFGIMVDPVITKMGKSYERASIMEHLRRHPSDPLTREPLNAADLRPNLALRQACEEFLDENGWAVDW</sequence>
<dbReference type="PROSITE" id="PS51698">
    <property type="entry name" value="U_BOX"/>
    <property type="match status" value="1"/>
</dbReference>
<evidence type="ECO:0000313" key="9">
    <source>
        <dbReference type="Proteomes" id="UP000813385"/>
    </source>
</evidence>